<dbReference type="InterPro" id="IPR001937">
    <property type="entry name" value="GalP_UDPtransf1"/>
</dbReference>
<dbReference type="Gene3D" id="3.30.428.10">
    <property type="entry name" value="HIT-like"/>
    <property type="match status" value="2"/>
</dbReference>
<organism evidence="7 8">
    <name type="scientific">Trichloromonas acetexigens</name>
    <dbReference type="NCBI Taxonomy" id="38815"/>
    <lineage>
        <taxon>Bacteria</taxon>
        <taxon>Pseudomonadati</taxon>
        <taxon>Thermodesulfobacteriota</taxon>
        <taxon>Desulfuromonadia</taxon>
        <taxon>Desulfuromonadales</taxon>
        <taxon>Trichloromonadaceae</taxon>
        <taxon>Trichloromonas</taxon>
    </lineage>
</organism>
<dbReference type="PANTHER" id="PTHR42763">
    <property type="entry name" value="ADP-GLUCOSE PHOSPHORYLASE"/>
    <property type="match status" value="1"/>
</dbReference>
<reference evidence="7 8" key="1">
    <citation type="submission" date="2019-07" db="EMBL/GenBank/DDBJ databases">
        <title>Insights of Desulfuromonas acetexigens electromicrobiology.</title>
        <authorList>
            <person name="Katuri K."/>
            <person name="Sapireddy V."/>
            <person name="Shaw D.R."/>
            <person name="Saikaly P."/>
        </authorList>
    </citation>
    <scope>NUCLEOTIDE SEQUENCE [LARGE SCALE GENOMIC DNA]</scope>
    <source>
        <strain evidence="7 8">2873</strain>
    </source>
</reference>
<feature type="binding site" evidence="5">
    <location>
        <position position="163"/>
    </location>
    <ligand>
        <name>Zn(2+)</name>
        <dbReference type="ChEBI" id="CHEBI:29105"/>
    </ligand>
</feature>
<dbReference type="GO" id="GO:0006012">
    <property type="term" value="P:galactose metabolic process"/>
    <property type="evidence" value="ECO:0007669"/>
    <property type="project" value="InterPro"/>
</dbReference>
<keyword evidence="5" id="KW-0862">Zinc</keyword>
<evidence type="ECO:0000256" key="5">
    <source>
        <dbReference type="PIRSR" id="PIRSR000808-3"/>
    </source>
</evidence>
<evidence type="ECO:0000313" key="7">
    <source>
        <dbReference type="EMBL" id="TRO83275.1"/>
    </source>
</evidence>
<evidence type="ECO:0000256" key="3">
    <source>
        <dbReference type="ARBA" id="ARBA00023277"/>
    </source>
</evidence>
<dbReference type="InterPro" id="IPR036265">
    <property type="entry name" value="HIT-like_sf"/>
</dbReference>
<evidence type="ECO:0000256" key="4">
    <source>
        <dbReference type="PIRSR" id="PIRSR000808-1"/>
    </source>
</evidence>
<sequence length="346" mass="39112">MSELRWDPLKMSWVVIANERGRRPRDFILERETVHLAACPFCAGNEAKTPSELFAVRPGGGAANGPGWKVRVIPNKYPILRIEGQLDKKGVGHYDTINGIGAHEVIIETPDHDRHLADLSVAEITDVLRAYRARMLDLRRDGRFRYLLIFKNHGLEAGANVPHSHSQLIAVPITPTVVATKLSVCREYYERKERCLICDLTDQEVADGRGVVRDDGDFVVFAPFASCHPFELRIVPRRHGHDFGLLDDGALALLAETLKDTLMRLRAVLRDPAYNFVLHNAPPMHPRLGKPDYWSSLPYDYHWHIELVPHLIRPAGFERGTGFYMNPAPPEAVARFLREADLSVSR</sequence>
<dbReference type="GO" id="GO:0008108">
    <property type="term" value="F:UDP-glucose:hexose-1-phosphate uridylyltransferase activity"/>
    <property type="evidence" value="ECO:0007669"/>
    <property type="project" value="InterPro"/>
</dbReference>
<evidence type="ECO:0000313" key="8">
    <source>
        <dbReference type="Proteomes" id="UP000317155"/>
    </source>
</evidence>
<comment type="caution">
    <text evidence="7">The sequence shown here is derived from an EMBL/GenBank/DDBJ whole genome shotgun (WGS) entry which is preliminary data.</text>
</comment>
<keyword evidence="1" id="KW-0808">Transferase</keyword>
<dbReference type="PIRSF" id="PIRSF000808">
    <property type="entry name" value="GalT"/>
    <property type="match status" value="1"/>
</dbReference>
<dbReference type="AlphaFoldDB" id="A0A550JJ98"/>
<name>A0A550JJ98_9BACT</name>
<proteinExistence type="predicted"/>
<feature type="binding site" evidence="5">
    <location>
        <position position="42"/>
    </location>
    <ligand>
        <name>Zn(2+)</name>
        <dbReference type="ChEBI" id="CHEBI:29105"/>
    </ligand>
</feature>
<feature type="binding site" evidence="5">
    <location>
        <position position="39"/>
    </location>
    <ligand>
        <name>Zn(2+)</name>
        <dbReference type="ChEBI" id="CHEBI:29105"/>
    </ligand>
</feature>
<dbReference type="InterPro" id="IPR005849">
    <property type="entry name" value="GalP_Utransf_N"/>
</dbReference>
<dbReference type="InterPro" id="IPR053177">
    <property type="entry name" value="ADP-glucose_phosphorylase"/>
</dbReference>
<gene>
    <name evidence="7" type="ORF">FL622_04110</name>
</gene>
<keyword evidence="8" id="KW-1185">Reference proteome</keyword>
<evidence type="ECO:0000256" key="2">
    <source>
        <dbReference type="ARBA" id="ARBA00022695"/>
    </source>
</evidence>
<dbReference type="Proteomes" id="UP000317155">
    <property type="component" value="Unassembled WGS sequence"/>
</dbReference>
<accession>A0A550JJ98</accession>
<dbReference type="SUPFAM" id="SSF54197">
    <property type="entry name" value="HIT-like"/>
    <property type="match status" value="2"/>
</dbReference>
<dbReference type="EMBL" id="VJVV01000002">
    <property type="protein sequence ID" value="TRO83275.1"/>
    <property type="molecule type" value="Genomic_DNA"/>
</dbReference>
<dbReference type="PANTHER" id="PTHR42763:SF1">
    <property type="entry name" value="UDP-GLUCOSE--HEXOSE-1-PHOSPHATE URIDYLYLTRANSFERASE"/>
    <property type="match status" value="1"/>
</dbReference>
<dbReference type="OrthoDB" id="9769064at2"/>
<comment type="cofactor">
    <cofactor evidence="5">
        <name>Zn(2+)</name>
        <dbReference type="ChEBI" id="CHEBI:29105"/>
    </cofactor>
    <text evidence="5">Binds 1 zinc ion per subunit.</text>
</comment>
<dbReference type="GO" id="GO:0008270">
    <property type="term" value="F:zinc ion binding"/>
    <property type="evidence" value="ECO:0007669"/>
    <property type="project" value="InterPro"/>
</dbReference>
<evidence type="ECO:0000259" key="6">
    <source>
        <dbReference type="Pfam" id="PF01087"/>
    </source>
</evidence>
<dbReference type="RefSeq" id="WP_092056069.1">
    <property type="nucleotide sequence ID" value="NZ_FOJJ01000012.1"/>
</dbReference>
<dbReference type="Pfam" id="PF01087">
    <property type="entry name" value="GalP_UDP_transf"/>
    <property type="match status" value="1"/>
</dbReference>
<feature type="domain" description="Galactose-1-phosphate uridyl transferase N-terminal" evidence="6">
    <location>
        <begin position="92"/>
        <end position="172"/>
    </location>
</feature>
<feature type="active site" description="Tele-UMP-histidine intermediate" evidence="4">
    <location>
        <position position="165"/>
    </location>
</feature>
<keyword evidence="5" id="KW-0479">Metal-binding</keyword>
<protein>
    <submittedName>
        <fullName evidence="7">DUF4931 domain-containing protein</fullName>
    </submittedName>
</protein>
<keyword evidence="3" id="KW-0119">Carbohydrate metabolism</keyword>
<evidence type="ECO:0000256" key="1">
    <source>
        <dbReference type="ARBA" id="ARBA00022679"/>
    </source>
</evidence>
<feature type="binding site" evidence="5">
    <location>
        <position position="112"/>
    </location>
    <ligand>
        <name>Zn(2+)</name>
        <dbReference type="ChEBI" id="CHEBI:29105"/>
    </ligand>
</feature>
<keyword evidence="2" id="KW-0548">Nucleotidyltransferase</keyword>